<name>U2DXV0_9BACE</name>
<evidence type="ECO:0000313" key="1">
    <source>
        <dbReference type="EMBL" id="ERI86522.1"/>
    </source>
</evidence>
<dbReference type="AlphaFoldDB" id="U2DXV0"/>
<dbReference type="HOGENOM" id="CLU_3305013_0_0_10"/>
<reference evidence="1 2" key="1">
    <citation type="submission" date="2013-08" db="EMBL/GenBank/DDBJ databases">
        <authorList>
            <person name="Weinstock G."/>
            <person name="Sodergren E."/>
            <person name="Wylie T."/>
            <person name="Fulton L."/>
            <person name="Fulton R."/>
            <person name="Fronick C."/>
            <person name="O'Laughlin M."/>
            <person name="Godfrey J."/>
            <person name="Miner T."/>
            <person name="Herter B."/>
            <person name="Appelbaum E."/>
            <person name="Cordes M."/>
            <person name="Lek S."/>
            <person name="Wollam A."/>
            <person name="Pepin K.H."/>
            <person name="Palsikar V.B."/>
            <person name="Mitreva M."/>
            <person name="Wilson R.K."/>
        </authorList>
    </citation>
    <scope>NUCLEOTIDE SEQUENCE [LARGE SCALE GENOMIC DNA]</scope>
    <source>
        <strain evidence="1 2">F0041</strain>
    </source>
</reference>
<comment type="caution">
    <text evidence="1">The sequence shown here is derived from an EMBL/GenBank/DDBJ whole genome shotgun (WGS) entry which is preliminary data.</text>
</comment>
<evidence type="ECO:0000313" key="2">
    <source>
        <dbReference type="Proteomes" id="UP000016496"/>
    </source>
</evidence>
<dbReference type="PATRIC" id="fig|1321819.3.peg.827"/>
<organism evidence="1 2">
    <name type="scientific">Bacteroides pyogenes F0041</name>
    <dbReference type="NCBI Taxonomy" id="1321819"/>
    <lineage>
        <taxon>Bacteria</taxon>
        <taxon>Pseudomonadati</taxon>
        <taxon>Bacteroidota</taxon>
        <taxon>Bacteroidia</taxon>
        <taxon>Bacteroidales</taxon>
        <taxon>Bacteroidaceae</taxon>
        <taxon>Bacteroides</taxon>
    </lineage>
</organism>
<protein>
    <submittedName>
        <fullName evidence="1">Uncharacterized protein</fullName>
    </submittedName>
</protein>
<accession>U2DXV0</accession>
<dbReference type="Proteomes" id="UP000016496">
    <property type="component" value="Unassembled WGS sequence"/>
</dbReference>
<dbReference type="EMBL" id="AWSV01000053">
    <property type="protein sequence ID" value="ERI86522.1"/>
    <property type="molecule type" value="Genomic_DNA"/>
</dbReference>
<gene>
    <name evidence="1" type="ORF">HMPREF1981_00892</name>
</gene>
<proteinExistence type="predicted"/>
<sequence length="39" mass="4539">MTRRESRQALREIPYNKESVARKEIIFSSGLRFQSISGP</sequence>